<dbReference type="RefSeq" id="WP_377586005.1">
    <property type="nucleotide sequence ID" value="NZ_JBHTKA010000016.1"/>
</dbReference>
<dbReference type="Gene3D" id="3.30.530.20">
    <property type="match status" value="1"/>
</dbReference>
<sequence length="146" mass="17126">MKREPFVIERMYNAPVERVWKAITDKNEMKQWYFDIAAFKPEVGFEFQFEGNDGSKTFLHLCKITEVIANRKLTYSWRYDGFAGNSFVTFELFPEAGKTRLKLTHEGLETFPQDNPSFAKKNFEIGWTELISSLLKNHVEQVSVEK</sequence>
<dbReference type="InterPro" id="IPR013538">
    <property type="entry name" value="ASHA1/2-like_C"/>
</dbReference>
<dbReference type="Pfam" id="PF08327">
    <property type="entry name" value="AHSA1"/>
    <property type="match status" value="1"/>
</dbReference>
<name>A0ABW3KBE3_9BACT</name>
<evidence type="ECO:0000256" key="1">
    <source>
        <dbReference type="ARBA" id="ARBA00006817"/>
    </source>
</evidence>
<dbReference type="CDD" id="cd07814">
    <property type="entry name" value="SRPBCC_CalC_Aha1-like"/>
    <property type="match status" value="1"/>
</dbReference>
<dbReference type="EMBL" id="JBHTKA010000016">
    <property type="protein sequence ID" value="MFD1003367.1"/>
    <property type="molecule type" value="Genomic_DNA"/>
</dbReference>
<comment type="caution">
    <text evidence="3">The sequence shown here is derived from an EMBL/GenBank/DDBJ whole genome shotgun (WGS) entry which is preliminary data.</text>
</comment>
<dbReference type="SUPFAM" id="SSF55961">
    <property type="entry name" value="Bet v1-like"/>
    <property type="match status" value="1"/>
</dbReference>
<organism evidence="3 4">
    <name type="scientific">Ohtaekwangia kribbensis</name>
    <dbReference type="NCBI Taxonomy" id="688913"/>
    <lineage>
        <taxon>Bacteria</taxon>
        <taxon>Pseudomonadati</taxon>
        <taxon>Bacteroidota</taxon>
        <taxon>Cytophagia</taxon>
        <taxon>Cytophagales</taxon>
        <taxon>Fulvivirgaceae</taxon>
        <taxon>Ohtaekwangia</taxon>
    </lineage>
</organism>
<dbReference type="Proteomes" id="UP001597112">
    <property type="component" value="Unassembled WGS sequence"/>
</dbReference>
<keyword evidence="4" id="KW-1185">Reference proteome</keyword>
<evidence type="ECO:0000313" key="4">
    <source>
        <dbReference type="Proteomes" id="UP001597112"/>
    </source>
</evidence>
<evidence type="ECO:0000313" key="3">
    <source>
        <dbReference type="EMBL" id="MFD1003367.1"/>
    </source>
</evidence>
<evidence type="ECO:0000259" key="2">
    <source>
        <dbReference type="Pfam" id="PF08327"/>
    </source>
</evidence>
<accession>A0ABW3KBE3</accession>
<protein>
    <submittedName>
        <fullName evidence="3">SRPBCC domain-containing protein</fullName>
    </submittedName>
</protein>
<gene>
    <name evidence="3" type="ORF">ACFQ21_28835</name>
</gene>
<proteinExistence type="inferred from homology"/>
<dbReference type="InterPro" id="IPR023393">
    <property type="entry name" value="START-like_dom_sf"/>
</dbReference>
<feature type="domain" description="Activator of Hsp90 ATPase homologue 1/2-like C-terminal" evidence="2">
    <location>
        <begin position="13"/>
        <end position="134"/>
    </location>
</feature>
<reference evidence="4" key="1">
    <citation type="journal article" date="2019" name="Int. J. Syst. Evol. Microbiol.">
        <title>The Global Catalogue of Microorganisms (GCM) 10K type strain sequencing project: providing services to taxonomists for standard genome sequencing and annotation.</title>
        <authorList>
            <consortium name="The Broad Institute Genomics Platform"/>
            <consortium name="The Broad Institute Genome Sequencing Center for Infectious Disease"/>
            <person name="Wu L."/>
            <person name="Ma J."/>
        </authorList>
    </citation>
    <scope>NUCLEOTIDE SEQUENCE [LARGE SCALE GENOMIC DNA]</scope>
    <source>
        <strain evidence="4">CCUG 58938</strain>
    </source>
</reference>
<comment type="similarity">
    <text evidence="1">Belongs to the AHA1 family.</text>
</comment>